<dbReference type="PROSITE" id="PS51195">
    <property type="entry name" value="Q_MOTIF"/>
    <property type="match status" value="1"/>
</dbReference>
<dbReference type="SUPFAM" id="SSF52540">
    <property type="entry name" value="P-loop containing nucleoside triphosphate hydrolases"/>
    <property type="match status" value="1"/>
</dbReference>
<dbReference type="InterPro" id="IPR011545">
    <property type="entry name" value="DEAD/DEAH_box_helicase_dom"/>
</dbReference>
<dbReference type="GO" id="GO:0005829">
    <property type="term" value="C:cytosol"/>
    <property type="evidence" value="ECO:0007669"/>
    <property type="project" value="TreeGrafter"/>
</dbReference>
<dbReference type="FunFam" id="3.40.50.300:FF:000849">
    <property type="entry name" value="ATP-dependent RNA helicase DBP5"/>
    <property type="match status" value="1"/>
</dbReference>
<keyword evidence="6" id="KW-0694">RNA-binding</keyword>
<dbReference type="PROSITE" id="PS51192">
    <property type="entry name" value="HELICASE_ATP_BIND_1"/>
    <property type="match status" value="1"/>
</dbReference>
<accession>A0A6C0D3X4</accession>
<evidence type="ECO:0000259" key="9">
    <source>
        <dbReference type="PROSITE" id="PS51194"/>
    </source>
</evidence>
<dbReference type="CDD" id="cd18787">
    <property type="entry name" value="SF2_C_DEAD"/>
    <property type="match status" value="1"/>
</dbReference>
<keyword evidence="3" id="KW-0378">Hydrolase</keyword>
<dbReference type="PROSITE" id="PS51194">
    <property type="entry name" value="HELICASE_CTER"/>
    <property type="match status" value="1"/>
</dbReference>
<evidence type="ECO:0000256" key="5">
    <source>
        <dbReference type="ARBA" id="ARBA00022840"/>
    </source>
</evidence>
<dbReference type="EMBL" id="MN739533">
    <property type="protein sequence ID" value="QHT11261.1"/>
    <property type="molecule type" value="Genomic_DNA"/>
</dbReference>
<dbReference type="InterPro" id="IPR000629">
    <property type="entry name" value="RNA-helicase_DEAD-box_CS"/>
</dbReference>
<dbReference type="Pfam" id="PF00270">
    <property type="entry name" value="DEAD"/>
    <property type="match status" value="1"/>
</dbReference>
<dbReference type="InterPro" id="IPR014001">
    <property type="entry name" value="Helicase_ATP-bd"/>
</dbReference>
<protein>
    <recommendedName>
        <fullName evidence="1">RNA helicase</fullName>
        <ecNumber evidence="1">3.6.4.13</ecNumber>
    </recommendedName>
</protein>
<dbReference type="PANTHER" id="PTHR47959">
    <property type="entry name" value="ATP-DEPENDENT RNA HELICASE RHLE-RELATED"/>
    <property type="match status" value="1"/>
</dbReference>
<feature type="domain" description="Helicase ATP-binding" evidence="8">
    <location>
        <begin position="48"/>
        <end position="220"/>
    </location>
</feature>
<dbReference type="InterPro" id="IPR001650">
    <property type="entry name" value="Helicase_C-like"/>
</dbReference>
<dbReference type="PROSITE" id="PS00039">
    <property type="entry name" value="DEAD_ATP_HELICASE"/>
    <property type="match status" value="1"/>
</dbReference>
<comment type="catalytic activity">
    <reaction evidence="7">
        <text>ATP + H2O = ADP + phosphate + H(+)</text>
        <dbReference type="Rhea" id="RHEA:13065"/>
        <dbReference type="ChEBI" id="CHEBI:15377"/>
        <dbReference type="ChEBI" id="CHEBI:15378"/>
        <dbReference type="ChEBI" id="CHEBI:30616"/>
        <dbReference type="ChEBI" id="CHEBI:43474"/>
        <dbReference type="ChEBI" id="CHEBI:456216"/>
        <dbReference type="EC" id="3.6.4.13"/>
    </reaction>
</comment>
<evidence type="ECO:0000256" key="7">
    <source>
        <dbReference type="ARBA" id="ARBA00047984"/>
    </source>
</evidence>
<dbReference type="InterPro" id="IPR014014">
    <property type="entry name" value="RNA_helicase_DEAD_Q_motif"/>
</dbReference>
<dbReference type="GO" id="GO:0016787">
    <property type="term" value="F:hydrolase activity"/>
    <property type="evidence" value="ECO:0007669"/>
    <property type="project" value="UniProtKB-KW"/>
</dbReference>
<dbReference type="EC" id="3.6.4.13" evidence="1"/>
<keyword evidence="5" id="KW-0067">ATP-binding</keyword>
<evidence type="ECO:0000313" key="11">
    <source>
        <dbReference type="EMBL" id="QHT11261.1"/>
    </source>
</evidence>
<dbReference type="GO" id="GO:0003724">
    <property type="term" value="F:RNA helicase activity"/>
    <property type="evidence" value="ECO:0007669"/>
    <property type="project" value="UniProtKB-EC"/>
</dbReference>
<dbReference type="InterPro" id="IPR050079">
    <property type="entry name" value="DEAD_box_RNA_helicase"/>
</dbReference>
<dbReference type="AlphaFoldDB" id="A0A6C0D3X4"/>
<feature type="domain" description="Helicase C-terminal" evidence="9">
    <location>
        <begin position="231"/>
        <end position="388"/>
    </location>
</feature>
<dbReference type="InterPro" id="IPR027417">
    <property type="entry name" value="P-loop_NTPase"/>
</dbReference>
<organism evidence="11">
    <name type="scientific">viral metagenome</name>
    <dbReference type="NCBI Taxonomy" id="1070528"/>
    <lineage>
        <taxon>unclassified sequences</taxon>
        <taxon>metagenomes</taxon>
        <taxon>organismal metagenomes</taxon>
    </lineage>
</organism>
<evidence type="ECO:0000259" key="8">
    <source>
        <dbReference type="PROSITE" id="PS51192"/>
    </source>
</evidence>
<evidence type="ECO:0000256" key="6">
    <source>
        <dbReference type="ARBA" id="ARBA00022884"/>
    </source>
</evidence>
<sequence length="388" mass="44021">MNINDARVEQDAIPNIQSWDDLNLKDDILRGIYGYGFENPSDVQKKAIYPIIKRHDIIAQAQSGTGKTGTFSIGTLQVIDVTQKATQAIIIAPTHELAKQISSVITNLGSYLDGLLVKTMIGGSSIQDDAVSMKANPPHIIVGCAGRIYDMIRRNHVSTKHIKLFVLDEADEMLSQGFKEQIYNIFQYFNENIQVALFSATMPDEILALSKKFMRNPVKIIMKKEDLNLECIEQHYIALQDDRDKFSMLKNIFSIISLNQCIIYCNSVKRVIDLYNAMTDEGFSVCAIHSSMDKLERDQMFMKFRNGAFRVLISSNITARGIDVQQVSTVINFDVPSCVHTYLHRIGRSGRWGRKGLAINFITRSDRNQLRIIENHYKINITEFNPTT</sequence>
<proteinExistence type="predicted"/>
<evidence type="ECO:0000259" key="10">
    <source>
        <dbReference type="PROSITE" id="PS51195"/>
    </source>
</evidence>
<evidence type="ECO:0000256" key="1">
    <source>
        <dbReference type="ARBA" id="ARBA00012552"/>
    </source>
</evidence>
<dbReference type="SMART" id="SM00490">
    <property type="entry name" value="HELICc"/>
    <property type="match status" value="1"/>
</dbReference>
<keyword evidence="2" id="KW-0547">Nucleotide-binding</keyword>
<dbReference type="GO" id="GO:0003723">
    <property type="term" value="F:RNA binding"/>
    <property type="evidence" value="ECO:0007669"/>
    <property type="project" value="UniProtKB-KW"/>
</dbReference>
<evidence type="ECO:0000256" key="4">
    <source>
        <dbReference type="ARBA" id="ARBA00022806"/>
    </source>
</evidence>
<evidence type="ECO:0000256" key="2">
    <source>
        <dbReference type="ARBA" id="ARBA00022741"/>
    </source>
</evidence>
<reference evidence="11" key="1">
    <citation type="journal article" date="2020" name="Nature">
        <title>Giant virus diversity and host interactions through global metagenomics.</title>
        <authorList>
            <person name="Schulz F."/>
            <person name="Roux S."/>
            <person name="Paez-Espino D."/>
            <person name="Jungbluth S."/>
            <person name="Walsh D.A."/>
            <person name="Denef V.J."/>
            <person name="McMahon K.D."/>
            <person name="Konstantinidis K.T."/>
            <person name="Eloe-Fadrosh E.A."/>
            <person name="Kyrpides N.C."/>
            <person name="Woyke T."/>
        </authorList>
    </citation>
    <scope>NUCLEOTIDE SEQUENCE</scope>
    <source>
        <strain evidence="11">GVMAG-M-3300023174-111</strain>
    </source>
</reference>
<dbReference type="Gene3D" id="3.40.50.300">
    <property type="entry name" value="P-loop containing nucleotide triphosphate hydrolases"/>
    <property type="match status" value="2"/>
</dbReference>
<name>A0A6C0D3X4_9ZZZZ</name>
<dbReference type="SMART" id="SM00487">
    <property type="entry name" value="DEXDc"/>
    <property type="match status" value="1"/>
</dbReference>
<keyword evidence="4" id="KW-0347">Helicase</keyword>
<evidence type="ECO:0000256" key="3">
    <source>
        <dbReference type="ARBA" id="ARBA00022801"/>
    </source>
</evidence>
<feature type="domain" description="DEAD-box RNA helicase Q" evidence="10">
    <location>
        <begin position="17"/>
        <end position="45"/>
    </location>
</feature>
<dbReference type="Pfam" id="PF00271">
    <property type="entry name" value="Helicase_C"/>
    <property type="match status" value="1"/>
</dbReference>
<dbReference type="PANTHER" id="PTHR47959:SF1">
    <property type="entry name" value="ATP-DEPENDENT RNA HELICASE DBPA"/>
    <property type="match status" value="1"/>
</dbReference>
<dbReference type="GO" id="GO:0005524">
    <property type="term" value="F:ATP binding"/>
    <property type="evidence" value="ECO:0007669"/>
    <property type="project" value="UniProtKB-KW"/>
</dbReference>